<evidence type="ECO:0000256" key="5">
    <source>
        <dbReference type="ARBA" id="ARBA00023163"/>
    </source>
</evidence>
<dbReference type="GO" id="GO:0003677">
    <property type="term" value="F:DNA binding"/>
    <property type="evidence" value="ECO:0007669"/>
    <property type="project" value="UniProtKB-KW"/>
</dbReference>
<dbReference type="PROSITE" id="PS00463">
    <property type="entry name" value="ZN2_CY6_FUNGAL_1"/>
    <property type="match status" value="1"/>
</dbReference>
<name>A0A2J6PDY8_9HELO</name>
<evidence type="ECO:0000313" key="9">
    <source>
        <dbReference type="Proteomes" id="UP000235672"/>
    </source>
</evidence>
<evidence type="ECO:0000313" key="8">
    <source>
        <dbReference type="EMBL" id="PMD12203.1"/>
    </source>
</evidence>
<dbReference type="Proteomes" id="UP000235672">
    <property type="component" value="Unassembled WGS sequence"/>
</dbReference>
<evidence type="ECO:0000256" key="2">
    <source>
        <dbReference type="ARBA" id="ARBA00022833"/>
    </source>
</evidence>
<keyword evidence="3" id="KW-0805">Transcription regulation</keyword>
<dbReference type="STRING" id="1745343.A0A2J6PDY8"/>
<dbReference type="GO" id="GO:0000981">
    <property type="term" value="F:DNA-binding transcription factor activity, RNA polymerase II-specific"/>
    <property type="evidence" value="ECO:0007669"/>
    <property type="project" value="InterPro"/>
</dbReference>
<protein>
    <recommendedName>
        <fullName evidence="7">Zn(2)-C6 fungal-type domain-containing protein</fullName>
    </recommendedName>
</protein>
<evidence type="ECO:0000256" key="1">
    <source>
        <dbReference type="ARBA" id="ARBA00022723"/>
    </source>
</evidence>
<reference evidence="8 9" key="1">
    <citation type="submission" date="2016-05" db="EMBL/GenBank/DDBJ databases">
        <title>A degradative enzymes factory behind the ericoid mycorrhizal symbiosis.</title>
        <authorList>
            <consortium name="DOE Joint Genome Institute"/>
            <person name="Martino E."/>
            <person name="Morin E."/>
            <person name="Grelet G."/>
            <person name="Kuo A."/>
            <person name="Kohler A."/>
            <person name="Daghino S."/>
            <person name="Barry K."/>
            <person name="Choi C."/>
            <person name="Cichocki N."/>
            <person name="Clum A."/>
            <person name="Copeland A."/>
            <person name="Hainaut M."/>
            <person name="Haridas S."/>
            <person name="Labutti K."/>
            <person name="Lindquist E."/>
            <person name="Lipzen A."/>
            <person name="Khouja H.-R."/>
            <person name="Murat C."/>
            <person name="Ohm R."/>
            <person name="Olson A."/>
            <person name="Spatafora J."/>
            <person name="Veneault-Fourrey C."/>
            <person name="Henrissat B."/>
            <person name="Grigoriev I."/>
            <person name="Martin F."/>
            <person name="Perotto S."/>
        </authorList>
    </citation>
    <scope>NUCLEOTIDE SEQUENCE [LARGE SCALE GENOMIC DNA]</scope>
    <source>
        <strain evidence="8 9">UAMH 7357</strain>
    </source>
</reference>
<keyword evidence="1" id="KW-0479">Metal-binding</keyword>
<dbReference type="InterPro" id="IPR021858">
    <property type="entry name" value="Fun_TF"/>
</dbReference>
<dbReference type="Pfam" id="PF11951">
    <property type="entry name" value="Fungal_trans_2"/>
    <property type="match status" value="1"/>
</dbReference>
<evidence type="ECO:0000256" key="4">
    <source>
        <dbReference type="ARBA" id="ARBA00023125"/>
    </source>
</evidence>
<keyword evidence="4" id="KW-0238">DNA-binding</keyword>
<dbReference type="AlphaFoldDB" id="A0A2J6PDY8"/>
<dbReference type="PANTHER" id="PTHR36206:SF4">
    <property type="entry name" value="HYPOTHETICAL CONSERVED PROTEIN (EUROFUNG)-RELATED"/>
    <property type="match status" value="1"/>
</dbReference>
<dbReference type="SUPFAM" id="SSF57701">
    <property type="entry name" value="Zn2/Cys6 DNA-binding domain"/>
    <property type="match status" value="1"/>
</dbReference>
<sequence length="552" mass="62543">MKPAHTVSVVRRRARKPKVKTGCWTCKFRRVKCDEDFPGCRKCSSTGRKCEGYGARTNDALVPLGHDVFLDPITRLPFAFPCDDRQERHAFQFFCTKTASEIAGFLPTDFWNKLILQASHTDPAILHAVIALGSAHETYEREGPGHFRNTLAARQSFALQQSTKAIKHLRIQLSSGVPQSGESVLLSCILFICLETFQGNHEAALAHLESGLKILGSWLHEDGQPVISSDYVSRPTRQFLEEELVPLFTRLDVQATTFLTSRSLRELSPRSSTTQPIMPTRFKSLGDANNHLADLVHWMLYSNNGAHNMMYWMVNNPLAQLNIPPPETTTPGGSIPPIPDAVLKKIMKIETEHKRILEQWLTALNFFLKENNNLDTKDLRGALMLKILYTSTTIIKAASLYNHDLEYDKYIPDFERVITLAESLIKSHTNATDKHTPLYSFEMNILPPLHYCSTRCRDPILRRRALALLEDTPRREGMWDSAMLAAIARYIIEQEEAGLGEVFSAEQIPAQARICILDKLPVLEETKCLIKYCKGVRNPYAKLDIKETLITW</sequence>
<dbReference type="GO" id="GO:0008270">
    <property type="term" value="F:zinc ion binding"/>
    <property type="evidence" value="ECO:0007669"/>
    <property type="project" value="InterPro"/>
</dbReference>
<organism evidence="8 9">
    <name type="scientific">Hyaloscypha hepaticicola</name>
    <dbReference type="NCBI Taxonomy" id="2082293"/>
    <lineage>
        <taxon>Eukaryota</taxon>
        <taxon>Fungi</taxon>
        <taxon>Dikarya</taxon>
        <taxon>Ascomycota</taxon>
        <taxon>Pezizomycotina</taxon>
        <taxon>Leotiomycetes</taxon>
        <taxon>Helotiales</taxon>
        <taxon>Hyaloscyphaceae</taxon>
        <taxon>Hyaloscypha</taxon>
    </lineage>
</organism>
<dbReference type="Gene3D" id="4.10.240.10">
    <property type="entry name" value="Zn(2)-C6 fungal-type DNA-binding domain"/>
    <property type="match status" value="1"/>
</dbReference>
<keyword evidence="5" id="KW-0804">Transcription</keyword>
<feature type="domain" description="Zn(2)-C6 fungal-type" evidence="7">
    <location>
        <begin position="22"/>
        <end position="50"/>
    </location>
</feature>
<keyword evidence="9" id="KW-1185">Reference proteome</keyword>
<keyword evidence="6" id="KW-0539">Nucleus</keyword>
<dbReference type="SMART" id="SM00066">
    <property type="entry name" value="GAL4"/>
    <property type="match status" value="1"/>
</dbReference>
<dbReference type="PROSITE" id="PS50048">
    <property type="entry name" value="ZN2_CY6_FUNGAL_2"/>
    <property type="match status" value="1"/>
</dbReference>
<evidence type="ECO:0000256" key="6">
    <source>
        <dbReference type="ARBA" id="ARBA00023242"/>
    </source>
</evidence>
<gene>
    <name evidence="8" type="ORF">NA56DRAFT_587606</name>
</gene>
<accession>A0A2J6PDY8</accession>
<dbReference type="PANTHER" id="PTHR36206">
    <property type="entry name" value="ASPERCRYPTIN BIOSYNTHESIS CLUSTER-SPECIFIC TRANSCRIPTION REGULATOR ATNN-RELATED"/>
    <property type="match status" value="1"/>
</dbReference>
<proteinExistence type="predicted"/>
<dbReference type="EMBL" id="KZ613561">
    <property type="protein sequence ID" value="PMD12203.1"/>
    <property type="molecule type" value="Genomic_DNA"/>
</dbReference>
<dbReference type="Pfam" id="PF00172">
    <property type="entry name" value="Zn_clus"/>
    <property type="match status" value="1"/>
</dbReference>
<dbReference type="OrthoDB" id="2593732at2759"/>
<dbReference type="InterPro" id="IPR036864">
    <property type="entry name" value="Zn2-C6_fun-type_DNA-bd_sf"/>
</dbReference>
<dbReference type="InterPro" id="IPR001138">
    <property type="entry name" value="Zn2Cys6_DnaBD"/>
</dbReference>
<keyword evidence="2" id="KW-0862">Zinc</keyword>
<dbReference type="InterPro" id="IPR052360">
    <property type="entry name" value="Transcr_Regulatory_Proteins"/>
</dbReference>
<evidence type="ECO:0000256" key="3">
    <source>
        <dbReference type="ARBA" id="ARBA00023015"/>
    </source>
</evidence>
<evidence type="ECO:0000259" key="7">
    <source>
        <dbReference type="PROSITE" id="PS50048"/>
    </source>
</evidence>